<organism evidence="2 3">
    <name type="scientific">Candidatus Methylomirabilis tolerans</name>
    <dbReference type="NCBI Taxonomy" id="3123416"/>
    <lineage>
        <taxon>Bacteria</taxon>
        <taxon>Candidatus Methylomirabilota</taxon>
        <taxon>Candidatus Methylomirabilia</taxon>
        <taxon>Candidatus Methylomirabilales</taxon>
        <taxon>Candidatus Methylomirabilaceae</taxon>
        <taxon>Candidatus Methylomirabilis</taxon>
    </lineage>
</organism>
<dbReference type="Proteomes" id="UP001197609">
    <property type="component" value="Unassembled WGS sequence"/>
</dbReference>
<proteinExistence type="predicted"/>
<protein>
    <submittedName>
        <fullName evidence="2">Type II toxin-antitoxin system VapC family toxin</fullName>
    </submittedName>
</protein>
<sequence>MKKRIYIETSVVSYFTARPSHDIMIAGHQGATRELWPELLEKYETYISALVYEEAGKGDLILAQLRLEAIASFPMLDIDDEGRDLAEKIIANRGIPATYPEDALHIAIAAVNGVEVIVTWNFAHLNNPFTRRAVRRIIEDEGYMCPEICSPEELLEANK</sequence>
<feature type="domain" description="PIN" evidence="1">
    <location>
        <begin position="5"/>
        <end position="119"/>
    </location>
</feature>
<gene>
    <name evidence="2" type="ORF">K8G79_10260</name>
</gene>
<comment type="caution">
    <text evidence="2">The sequence shown here is derived from an EMBL/GenBank/DDBJ whole genome shotgun (WGS) entry which is preliminary data.</text>
</comment>
<name>A0AAJ1ETT0_9BACT</name>
<dbReference type="Gene3D" id="3.40.50.1010">
    <property type="entry name" value="5'-nuclease"/>
    <property type="match status" value="1"/>
</dbReference>
<evidence type="ECO:0000313" key="2">
    <source>
        <dbReference type="EMBL" id="MBZ0160499.1"/>
    </source>
</evidence>
<evidence type="ECO:0000259" key="1">
    <source>
        <dbReference type="Pfam" id="PF01850"/>
    </source>
</evidence>
<dbReference type="Pfam" id="PF01850">
    <property type="entry name" value="PIN"/>
    <property type="match status" value="1"/>
</dbReference>
<dbReference type="SUPFAM" id="SSF88723">
    <property type="entry name" value="PIN domain-like"/>
    <property type="match status" value="1"/>
</dbReference>
<accession>A0AAJ1ETT0</accession>
<dbReference type="InterPro" id="IPR029060">
    <property type="entry name" value="PIN-like_dom_sf"/>
</dbReference>
<reference evidence="2 3" key="1">
    <citation type="journal article" date="2021" name="bioRxiv">
        <title>Unraveling nitrogen, sulfur and carbon metabolic pathways and microbial community transcriptional responses to substrate deprivation and toxicity stresses in a bioreactor mimicking anoxic brackish coastal sediment conditions.</title>
        <authorList>
            <person name="Martins P.D."/>
            <person name="Echeveste M.J."/>
            <person name="Arshad A."/>
            <person name="Kurth J."/>
            <person name="Ouboter H."/>
            <person name="Jetten M.S.M."/>
            <person name="Welte C.U."/>
        </authorList>
    </citation>
    <scope>NUCLEOTIDE SEQUENCE [LARGE SCALE GENOMIC DNA]</scope>
    <source>
        <strain evidence="2">MAG_38</strain>
    </source>
</reference>
<dbReference type="EMBL" id="JAIOIU010000129">
    <property type="protein sequence ID" value="MBZ0160499.1"/>
    <property type="molecule type" value="Genomic_DNA"/>
</dbReference>
<dbReference type="AlphaFoldDB" id="A0AAJ1ETT0"/>
<dbReference type="CDD" id="cd18687">
    <property type="entry name" value="PIN_VapC-like"/>
    <property type="match status" value="1"/>
</dbReference>
<dbReference type="InterPro" id="IPR002716">
    <property type="entry name" value="PIN_dom"/>
</dbReference>
<evidence type="ECO:0000313" key="3">
    <source>
        <dbReference type="Proteomes" id="UP001197609"/>
    </source>
</evidence>